<feature type="compositionally biased region" description="Pro residues" evidence="12">
    <location>
        <begin position="2365"/>
        <end position="2377"/>
    </location>
</feature>
<evidence type="ECO:0000256" key="2">
    <source>
        <dbReference type="ARBA" id="ARBA00022553"/>
    </source>
</evidence>
<feature type="compositionally biased region" description="Low complexity" evidence="12">
    <location>
        <begin position="2378"/>
        <end position="2387"/>
    </location>
</feature>
<feature type="compositionally biased region" description="Acidic residues" evidence="12">
    <location>
        <begin position="62"/>
        <end position="73"/>
    </location>
</feature>
<feature type="region of interest" description="Disordered" evidence="12">
    <location>
        <begin position="719"/>
        <end position="773"/>
    </location>
</feature>
<feature type="compositionally biased region" description="Pro residues" evidence="12">
    <location>
        <begin position="2044"/>
        <end position="2053"/>
    </location>
</feature>
<feature type="compositionally biased region" description="Basic and acidic residues" evidence="12">
    <location>
        <begin position="96"/>
        <end position="106"/>
    </location>
</feature>
<feature type="compositionally biased region" description="Low complexity" evidence="12">
    <location>
        <begin position="308"/>
        <end position="321"/>
    </location>
</feature>
<feature type="region of interest" description="Disordered" evidence="12">
    <location>
        <begin position="1594"/>
        <end position="1632"/>
    </location>
</feature>
<feature type="compositionally biased region" description="Low complexity" evidence="12">
    <location>
        <begin position="165"/>
        <end position="174"/>
    </location>
</feature>
<evidence type="ECO:0000256" key="5">
    <source>
        <dbReference type="ARBA" id="ARBA00023163"/>
    </source>
</evidence>
<keyword evidence="1" id="KW-0678">Repressor</keyword>
<evidence type="ECO:0000256" key="12">
    <source>
        <dbReference type="SAM" id="MobiDB-lite"/>
    </source>
</evidence>
<evidence type="ECO:0000259" key="13">
    <source>
        <dbReference type="PROSITE" id="PS50118"/>
    </source>
</evidence>
<evidence type="ECO:0000256" key="6">
    <source>
        <dbReference type="ARBA" id="ARBA00023242"/>
    </source>
</evidence>
<comment type="subunit">
    <text evidence="9">Interacts with ATXN1.</text>
</comment>
<evidence type="ECO:0000313" key="15">
    <source>
        <dbReference type="Proteomes" id="UP000694725"/>
    </source>
</evidence>
<feature type="compositionally biased region" description="Polar residues" evidence="12">
    <location>
        <begin position="614"/>
        <end position="625"/>
    </location>
</feature>
<feature type="region of interest" description="Disordered" evidence="12">
    <location>
        <begin position="2177"/>
        <end position="2250"/>
    </location>
</feature>
<feature type="region of interest" description="Disordered" evidence="12">
    <location>
        <begin position="2338"/>
        <end position="2425"/>
    </location>
</feature>
<feature type="region of interest" description="Disordered" evidence="12">
    <location>
        <begin position="1696"/>
        <end position="1718"/>
    </location>
</feature>
<sequence>MKPMKKACAGLPGSGTGGKSPPATRAKALRRRGAGEGDKPEEEDDEAPQQQQQQQQQQPGPEEAEEGEEEEAEQGPGAEGLPLELRPDEPAPGPAEEPKLEGEAGRWEPSLSRKTATFKSRAPKKKYVEEHGAGSGSSGAASGPEERARTPEEAGALGVPPQPPTSARSSSTDTASEHSADLEDEPAEACGPGPWPPGSTSGGYDLRQLRSQRVLARRRDGLFLPAVVRQVRRSQDLGVQFPGDRALTFYEGAPGRGVDVVLDATPPPGALVVGTAVCTCVEPGVAAYREGVVVEVATKPAAYKVRFSPGPSSQPGPAATLPQPPQPPHREPEEAVWVARSSLRLLRPPWEPESLPRKLPTGPEEEQAKPGAALPPCPAALDPKQPEDAEVSKISFGSTLGACEEGEEKPPPALGTPALLPLPPPQLLSPPPKSPAFTGPGRPGEQPSPCQEGSQGGSRSSSVASLEKGAAPAARARTPLTAAQQKYKKGDVVCTPNGIRKKFNGKQWRRLCSRDGCMKESQRRGYCSRHLSMRTKEMEGLADSGPGGAGRPAGVAAREGSTEFDWGDETSRDSEASSVAARGDSRPRLVAPADLSRFEFDECEAAVMLVSLGSSRSGTPSFSPVSTQSPFSPAPSPSPSPLFGFRPANFSPINASPVIQRTAVRSRHLSASTPKAGVLTPSDLGPHPPPPAPRERHSSGILPTFQTNLTFTVPISPGRRKAELLPHPGALGAPGAAGGGAAPDFPKSDSLDSGVDSVSHTPTPSTPAGFRAVSPAVPFSRSRQPSPLLLLPPPAGLTSDPGPSVRRVPAVQRDSPVIVRNPDVPLPSKFPGDVGAASEARAGGPGRGCRETPVPPGVTSGKPGLPPPLPAPVPITVPPAAPTAVAQPMPTFGLASSPFQPVAFHPSPAALLPVLVPSSYTSHPAPKKEVIMGRPGTVWTNVEPRSVAVFPWHSLVPFLAPSQPDPSVQPSEAQQPASHPVASNQSKEPAESAAVAHEQPPGGTGSADPGRPPGATCPESPGPGPPHTSGVVEPGKGPLPITEEEASGPPGEPRLDSETESDHDDAFLSIMSPEIQLPLPPGKRRTQSLSALPKERDSSSEKDGRSPNKREKDHIRRPMNAFMIFSKRHRALVHQRHPNQDNRTVSKILGEWWYALGPKEKQKYHDLAFQVKEAHFKAHPDWKWCNKDRKKSSSEAKPTSLGLAGGHKETRERSMSETGTAAAPGVSSELLSVTAQTLLSSDTKAPGSASCGAERLHTVGGPGSARPRAFSHSGVHGLDGGEVDSQALQELTQMVSGPASYSGPKPSTQYGAPGPFATPGEGGNLAASGRPPLLPTRASRSQRAASEDMTSDEERMVICEEEGDDDVIADDGFSATDIDLKCKERVTDSESGDSSGEDPEGSKGFGRKVFSPVIRSSFTHCRPSLDPEPPGPPDPPAGFGKGYGPTPSSSSSSPASSSAATSFPLGSGTFKAQESGQGSTTGPLRPPPPGTGGPATPSKAARFLPTDPATFRRKRPESVGGLEPPGPSVIAAPPSGGGSVLQTLVLPSNKEEREGSGARVPSAPAPSLAYGAPAAPLSRPAATMVTNVVRPVSSTPVPIASKPFPASGRMEASPNDTAGPRTETVTGSRAPGGSPLGVSLVYSDKKSGAATSAAPHLVAGPLLGTVGKAPATVTNLLVGTPGYGAPPPPAVQFIAQGGPGSGAAGGSGAGAGSGPNGPMPLGILQPGPLGKAGGITQVQYILPTLPQQLQVAPAPAPAPGTKAAAPGGPAPTTSIRFTLPPGTSTNGKVLAATAPTPGIPILQSVPSAPPPKAQSVSPVQAPPPGGSAQLLPGKVLVPLATPSVSVRGGGASQPLPLVSPPFSVPVQNGAQPPSKIIQLTPVPVSTPSGLVPPLSPATLPGPTSQPQKVLLPSSTRITYVQSAGGHALPLGTSPASSQAGTVTSYGPTSSVALGFTSLGPSGPAFVQPLLSAGSMTYSLVAPKAQRPTPKAPQKVKAAIASIPVGSFEAGAPGRPGPAPRQPLEPGLAREPPASESELEGQPTTPAPPLPPETWAPTARSSPPPPPPAEERTSAKAPETVANKFPSSSADWRVPGLGLESRGEPPTPPSPAPAPAPAPGSSGGSSEGSSGRAAGDTPERKEAAGTGKKVKVRPPPLKKTFDSVDKVLSEVDFEERFAELPEFRPEEVLPSPTLQSLATSPRAILGSYRKKRKNSTDLDSAPEDPTSPKRKMRRRSSCSSEPNTPKSAKCEGDIFTFDRTGTEAEDVLGELEYEKVPYSSLRRTLDQRRALVMQLFQDHGFFPSAQATAAFQARYADIFPSKVCLQLKIREVRQKIMQAATPTEQPSGAEAPLPGPPPTGTAAAPGPTPSPAGGPDPTSPGSDSGTAPAAPPLPPPSEPGSGQPGWEGPPQPSPPPSGPSTAATGR</sequence>
<dbReference type="Pfam" id="PF16090">
    <property type="entry name" value="DUF4819"/>
    <property type="match status" value="1"/>
</dbReference>
<feature type="region of interest" description="Disordered" evidence="12">
    <location>
        <begin position="818"/>
        <end position="869"/>
    </location>
</feature>
<comment type="subunit">
    <text evidence="8">Found in a complex with ATXN1 and ATXN1L.</text>
</comment>
<keyword evidence="2" id="KW-0597">Phosphoprotein</keyword>
<feature type="compositionally biased region" description="Pro residues" evidence="12">
    <location>
        <begin position="2388"/>
        <end position="2397"/>
    </location>
</feature>
<feature type="compositionally biased region" description="Pro residues" evidence="12">
    <location>
        <begin position="420"/>
        <end position="434"/>
    </location>
</feature>
<evidence type="ECO:0000256" key="10">
    <source>
        <dbReference type="ARBA" id="ARBA00074291"/>
    </source>
</evidence>
<feature type="region of interest" description="Disordered" evidence="12">
    <location>
        <begin position="614"/>
        <end position="645"/>
    </location>
</feature>
<evidence type="ECO:0000256" key="3">
    <source>
        <dbReference type="ARBA" id="ARBA00023015"/>
    </source>
</evidence>
<feature type="region of interest" description="Disordered" evidence="12">
    <location>
        <begin position="2006"/>
        <end position="2164"/>
    </location>
</feature>
<feature type="DNA-binding region" description="HMG box" evidence="11">
    <location>
        <begin position="1115"/>
        <end position="1183"/>
    </location>
</feature>
<evidence type="ECO:0000256" key="9">
    <source>
        <dbReference type="ARBA" id="ARBA00065636"/>
    </source>
</evidence>
<feature type="region of interest" description="Disordered" evidence="12">
    <location>
        <begin position="538"/>
        <end position="585"/>
    </location>
</feature>
<dbReference type="InterPro" id="IPR036910">
    <property type="entry name" value="HMG_box_dom_sf"/>
</dbReference>
<feature type="compositionally biased region" description="Low complexity" evidence="12">
    <location>
        <begin position="48"/>
        <end position="61"/>
    </location>
</feature>
<feature type="compositionally biased region" description="Low complexity" evidence="12">
    <location>
        <begin position="1445"/>
        <end position="1462"/>
    </location>
</feature>
<feature type="region of interest" description="Disordered" evidence="12">
    <location>
        <begin position="1296"/>
        <end position="1355"/>
    </location>
</feature>
<feature type="domain" description="HMG box" evidence="13">
    <location>
        <begin position="1115"/>
        <end position="1183"/>
    </location>
</feature>
<dbReference type="Gene3D" id="1.10.30.10">
    <property type="entry name" value="High mobility group box domain"/>
    <property type="match status" value="1"/>
</dbReference>
<comment type="function">
    <text evidence="7">Transcriptional repressor which plays a role in development of the central nervous system (CNS). In concert with ATXN1 and ATXN1L, involved in brain development.</text>
</comment>
<proteinExistence type="predicted"/>
<dbReference type="SUPFAM" id="SSF47095">
    <property type="entry name" value="HMG-box"/>
    <property type="match status" value="1"/>
</dbReference>
<feature type="region of interest" description="Disordered" evidence="12">
    <location>
        <begin position="1802"/>
        <end position="1826"/>
    </location>
</feature>
<feature type="compositionally biased region" description="Low complexity" evidence="12">
    <location>
        <begin position="457"/>
        <end position="483"/>
    </location>
</feature>
<protein>
    <recommendedName>
        <fullName evidence="10">Protein capicua homolog</fullName>
    </recommendedName>
</protein>
<evidence type="ECO:0000256" key="11">
    <source>
        <dbReference type="PROSITE-ProRule" id="PRU00267"/>
    </source>
</evidence>
<dbReference type="PANTHER" id="PTHR13059:SF13">
    <property type="entry name" value="PROTEIN CAPICUA HOMOLOG"/>
    <property type="match status" value="1"/>
</dbReference>
<feature type="compositionally biased region" description="Pro residues" evidence="12">
    <location>
        <begin position="1426"/>
        <end position="1436"/>
    </location>
</feature>
<organism evidence="14 15">
    <name type="scientific">Sus scrofa</name>
    <name type="common">Pig</name>
    <dbReference type="NCBI Taxonomy" id="9823"/>
    <lineage>
        <taxon>Eukaryota</taxon>
        <taxon>Metazoa</taxon>
        <taxon>Chordata</taxon>
        <taxon>Craniata</taxon>
        <taxon>Vertebrata</taxon>
        <taxon>Euteleostomi</taxon>
        <taxon>Mammalia</taxon>
        <taxon>Eutheria</taxon>
        <taxon>Laurasiatheria</taxon>
        <taxon>Artiodactyla</taxon>
        <taxon>Suina</taxon>
        <taxon>Suidae</taxon>
        <taxon>Sus</taxon>
    </lineage>
</organism>
<keyword evidence="5" id="KW-0804">Transcription</keyword>
<evidence type="ECO:0000256" key="7">
    <source>
        <dbReference type="ARBA" id="ARBA00053962"/>
    </source>
</evidence>
<dbReference type="GO" id="GO:0003677">
    <property type="term" value="F:DNA binding"/>
    <property type="evidence" value="ECO:0007669"/>
    <property type="project" value="UniProtKB-UniRule"/>
</dbReference>
<feature type="compositionally biased region" description="Basic and acidic residues" evidence="12">
    <location>
        <begin position="2177"/>
        <end position="2186"/>
    </location>
</feature>
<dbReference type="InterPro" id="IPR058606">
    <property type="entry name" value="HTH_Cic_C"/>
</dbReference>
<dbReference type="Pfam" id="PF00505">
    <property type="entry name" value="HMG_box"/>
    <property type="match status" value="1"/>
</dbReference>
<feature type="compositionally biased region" description="Gly residues" evidence="12">
    <location>
        <begin position="1697"/>
        <end position="1715"/>
    </location>
</feature>
<feature type="compositionally biased region" description="Low complexity" evidence="12">
    <location>
        <begin position="725"/>
        <end position="734"/>
    </location>
</feature>
<evidence type="ECO:0000313" key="14">
    <source>
        <dbReference type="Ensembl" id="ENSSSCP00065012548.1"/>
    </source>
</evidence>
<feature type="compositionally biased region" description="Basic and acidic residues" evidence="12">
    <location>
        <begin position="1093"/>
        <end position="1116"/>
    </location>
</feature>
<dbReference type="PROSITE" id="PS50118">
    <property type="entry name" value="HMG_BOX_2"/>
    <property type="match status" value="1"/>
</dbReference>
<feature type="region of interest" description="Disordered" evidence="12">
    <location>
        <begin position="349"/>
        <end position="487"/>
    </location>
</feature>
<feature type="region of interest" description="Disordered" evidence="12">
    <location>
        <begin position="1384"/>
        <end position="1566"/>
    </location>
</feature>
<feature type="region of interest" description="Disordered" evidence="12">
    <location>
        <begin position="1"/>
        <end position="205"/>
    </location>
</feature>
<keyword evidence="3" id="KW-0805">Transcription regulation</keyword>
<feature type="region of interest" description="Disordered" evidence="12">
    <location>
        <begin position="1185"/>
        <end position="1227"/>
    </location>
</feature>
<feature type="compositionally biased region" description="Pro residues" evidence="12">
    <location>
        <begin position="2104"/>
        <end position="2117"/>
    </location>
</feature>
<dbReference type="Proteomes" id="UP000694725">
    <property type="component" value="Unplaced"/>
</dbReference>
<dbReference type="CDD" id="cd21990">
    <property type="entry name" value="HMG-box_CIC-like"/>
    <property type="match status" value="1"/>
</dbReference>
<dbReference type="Ensembl" id="ENSSSCT00065030706.1">
    <property type="protein sequence ID" value="ENSSSCP00065012548.1"/>
    <property type="gene ID" value="ENSSSCG00065023077.1"/>
</dbReference>
<keyword evidence="6 11" id="KW-0539">Nucleus</keyword>
<gene>
    <name evidence="14" type="primary">CIC</name>
</gene>
<dbReference type="FunFam" id="1.10.30.10:FF:000010">
    <property type="entry name" value="Capicua transcriptional repressor b"/>
    <property type="match status" value="1"/>
</dbReference>
<feature type="compositionally biased region" description="Basic and acidic residues" evidence="12">
    <location>
        <begin position="1206"/>
        <end position="1215"/>
    </location>
</feature>
<feature type="region of interest" description="Disordered" evidence="12">
    <location>
        <begin position="664"/>
        <end position="700"/>
    </location>
</feature>
<feature type="compositionally biased region" description="Polar residues" evidence="12">
    <location>
        <begin position="965"/>
        <end position="987"/>
    </location>
</feature>
<dbReference type="InterPro" id="IPR058607">
    <property type="entry name" value="HMG-box_Cic-like"/>
</dbReference>
<keyword evidence="4 11" id="KW-0238">DNA-binding</keyword>
<dbReference type="SMART" id="SM00398">
    <property type="entry name" value="HMG"/>
    <property type="match status" value="1"/>
</dbReference>
<feature type="region of interest" description="Disordered" evidence="12">
    <location>
        <begin position="307"/>
        <end position="334"/>
    </location>
</feature>
<dbReference type="GO" id="GO:0005634">
    <property type="term" value="C:nucleus"/>
    <property type="evidence" value="ECO:0007669"/>
    <property type="project" value="UniProtKB-UniRule"/>
</dbReference>
<evidence type="ECO:0000256" key="4">
    <source>
        <dbReference type="ARBA" id="ARBA00023125"/>
    </source>
</evidence>
<reference evidence="14" key="1">
    <citation type="submission" date="2025-08" db="UniProtKB">
        <authorList>
            <consortium name="Ensembl"/>
        </authorList>
    </citation>
    <scope>IDENTIFICATION</scope>
</reference>
<feature type="region of interest" description="Disordered" evidence="12">
    <location>
        <begin position="1242"/>
        <end position="1281"/>
    </location>
</feature>
<feature type="region of interest" description="Disordered" evidence="12">
    <location>
        <begin position="961"/>
        <end position="1116"/>
    </location>
</feature>
<name>A0A8D1XYF9_PIG</name>
<evidence type="ECO:0000256" key="8">
    <source>
        <dbReference type="ARBA" id="ARBA00064662"/>
    </source>
</evidence>
<dbReference type="Pfam" id="PF25981">
    <property type="entry name" value="HTH_Cic_C"/>
    <property type="match status" value="1"/>
</dbReference>
<dbReference type="PANTHER" id="PTHR13059">
    <property type="entry name" value="HMG-BOX TRANSCRIPTION FACTOR BBX"/>
    <property type="match status" value="1"/>
</dbReference>
<dbReference type="InterPro" id="IPR052412">
    <property type="entry name" value="CC-Dev_Transcription_Reg"/>
</dbReference>
<accession>A0A8D1XYF9</accession>
<feature type="compositionally biased region" description="Basic and acidic residues" evidence="12">
    <location>
        <begin position="1185"/>
        <end position="1194"/>
    </location>
</feature>
<evidence type="ECO:0000256" key="1">
    <source>
        <dbReference type="ARBA" id="ARBA00022491"/>
    </source>
</evidence>
<dbReference type="InterPro" id="IPR009071">
    <property type="entry name" value="HMG_box_dom"/>
</dbReference>
<feature type="compositionally biased region" description="Pro residues" evidence="12">
    <location>
        <begin position="2406"/>
        <end position="2417"/>
    </location>
</feature>
<feature type="region of interest" description="Disordered" evidence="12">
    <location>
        <begin position="1751"/>
        <end position="1772"/>
    </location>
</feature>
<dbReference type="InterPro" id="IPR032147">
    <property type="entry name" value="Cic_dom"/>
</dbReference>